<evidence type="ECO:0000256" key="3">
    <source>
        <dbReference type="ARBA" id="ARBA00022692"/>
    </source>
</evidence>
<feature type="transmembrane region" description="Helical" evidence="10">
    <location>
        <begin position="384"/>
        <end position="409"/>
    </location>
</feature>
<keyword evidence="6 10" id="KW-0472">Membrane</keyword>
<feature type="domain" description="Potassium channel" evidence="11">
    <location>
        <begin position="214"/>
        <end position="284"/>
    </location>
</feature>
<dbReference type="GO" id="GO:0005886">
    <property type="term" value="C:plasma membrane"/>
    <property type="evidence" value="ECO:0007669"/>
    <property type="project" value="TreeGrafter"/>
</dbReference>
<evidence type="ECO:0000256" key="5">
    <source>
        <dbReference type="ARBA" id="ARBA00023065"/>
    </source>
</evidence>
<dbReference type="PANTHER" id="PTHR11003">
    <property type="entry name" value="POTASSIUM CHANNEL, SUBFAMILY K"/>
    <property type="match status" value="1"/>
</dbReference>
<feature type="transmembrane region" description="Helical" evidence="10">
    <location>
        <begin position="206"/>
        <end position="227"/>
    </location>
</feature>
<dbReference type="PRINTS" id="PR01333">
    <property type="entry name" value="2POREKCHANEL"/>
</dbReference>
<keyword evidence="7 8" id="KW-0407">Ion channel</keyword>
<dbReference type="Gene3D" id="1.10.287.70">
    <property type="match status" value="2"/>
</dbReference>
<evidence type="ECO:0000313" key="12">
    <source>
        <dbReference type="EMBL" id="KAG4417281.1"/>
    </source>
</evidence>
<dbReference type="AlphaFoldDB" id="A0A8H7W4E5"/>
<dbReference type="GO" id="GO:0030322">
    <property type="term" value="P:stabilization of membrane potential"/>
    <property type="evidence" value="ECO:0007669"/>
    <property type="project" value="TreeGrafter"/>
</dbReference>
<evidence type="ECO:0000256" key="6">
    <source>
        <dbReference type="ARBA" id="ARBA00023136"/>
    </source>
</evidence>
<feature type="transmembrane region" description="Helical" evidence="10">
    <location>
        <begin position="92"/>
        <end position="115"/>
    </location>
</feature>
<sequence length="724" mass="80355">MNDPGLDGPISDDAKDVENQKGDRKDDKKEDEQEFLAPSRWWLASTAFPLIAGTFGPMASAFSICALVVPWRQEIPPGKTEAEGVKLQDPKWLIGINAAQLVIALISNLSLLLNMARRVRFSIAQPVTIIGWYISSFALIGLCACVSGPLVIHPQSSHAFSQAFYYAIFSAGLYFLVASLMLITVWGASKGHYDKEFQLTMSQRTLMLQTISFLVYLLCGATVFSHVEGWNFLDAVYWADFTLLTVGIGDFSPSTHTGRGLLFPFAIGGIIILGLVIGSIRSLVLERGKVKMGARMVEKERRRLIAKLEKKDKAAVLKPISSDQTNQNNNTNTNGNSTSNPPPLSRASTKTLTSKPNFQTERQRREREFTLMRRIQERAHTRRLWTSLTISATVWLALWFAGAAIFHASESHPQSWTYFASLYFSYTSLLTIGYGDIYPVSNAGKAFFVFWSLLAVPSLTILISNMGDTIVKGIRDLTLWVGDFTVLPGEKGVLATVKEGVGKVTGGRLGGALKEVEEEEEEMPPGLLGESERRDGGASVETGSVKSTNHDPESTKPRPRTARMAGGEKTNSLPEDRKEYHVVLVQEMGKVMAHLNSSPPKQYSFEEWAWYLKLVGEDESSEETHRRPLRRPEADSECLGVVGEGEETERLEWSWMGNRSPLMGGKGEAEWVLERLMRRLETELEELRREEAGERGEKGREMPGEGSARRSDKVAVKDSSDSSS</sequence>
<feature type="region of interest" description="Disordered" evidence="9">
    <location>
        <begin position="511"/>
        <end position="576"/>
    </location>
</feature>
<comment type="subcellular location">
    <subcellularLocation>
        <location evidence="1">Membrane</location>
        <topology evidence="1">Multi-pass membrane protein</topology>
    </subcellularLocation>
</comment>
<feature type="transmembrane region" description="Helical" evidence="10">
    <location>
        <begin position="127"/>
        <end position="152"/>
    </location>
</feature>
<dbReference type="Proteomes" id="UP000664132">
    <property type="component" value="Unassembled WGS sequence"/>
</dbReference>
<comment type="caution">
    <text evidence="12">The sequence shown here is derived from an EMBL/GenBank/DDBJ whole genome shotgun (WGS) entry which is preliminary data.</text>
</comment>
<evidence type="ECO:0000256" key="8">
    <source>
        <dbReference type="RuleBase" id="RU003857"/>
    </source>
</evidence>
<reference evidence="12" key="1">
    <citation type="submission" date="2021-02" db="EMBL/GenBank/DDBJ databases">
        <title>Genome sequence Cadophora malorum strain M34.</title>
        <authorList>
            <person name="Stefanovic E."/>
            <person name="Vu D."/>
            <person name="Scully C."/>
            <person name="Dijksterhuis J."/>
            <person name="Roader J."/>
            <person name="Houbraken J."/>
        </authorList>
    </citation>
    <scope>NUCLEOTIDE SEQUENCE</scope>
    <source>
        <strain evidence="12">M34</strain>
    </source>
</reference>
<feature type="compositionally biased region" description="Low complexity" evidence="9">
    <location>
        <begin position="321"/>
        <end position="339"/>
    </location>
</feature>
<feature type="transmembrane region" description="Helical" evidence="10">
    <location>
        <begin position="47"/>
        <end position="72"/>
    </location>
</feature>
<evidence type="ECO:0000256" key="10">
    <source>
        <dbReference type="SAM" id="Phobius"/>
    </source>
</evidence>
<dbReference type="Pfam" id="PF07885">
    <property type="entry name" value="Ion_trans_2"/>
    <property type="match status" value="2"/>
</dbReference>
<feature type="region of interest" description="Disordered" evidence="9">
    <location>
        <begin position="684"/>
        <end position="724"/>
    </location>
</feature>
<feature type="region of interest" description="Disordered" evidence="9">
    <location>
        <begin position="1"/>
        <end position="32"/>
    </location>
</feature>
<keyword evidence="2 8" id="KW-0813">Transport</keyword>
<comment type="similarity">
    <text evidence="8">Belongs to the two pore domain potassium channel (TC 1.A.1.8) family.</text>
</comment>
<feature type="domain" description="Potassium channel" evidence="11">
    <location>
        <begin position="395"/>
        <end position="471"/>
    </location>
</feature>
<dbReference type="EMBL" id="JAFJYH010000159">
    <property type="protein sequence ID" value="KAG4417281.1"/>
    <property type="molecule type" value="Genomic_DNA"/>
</dbReference>
<keyword evidence="3 8" id="KW-0812">Transmembrane</keyword>
<feature type="transmembrane region" description="Helical" evidence="10">
    <location>
        <begin position="446"/>
        <end position="467"/>
    </location>
</feature>
<feature type="transmembrane region" description="Helical" evidence="10">
    <location>
        <begin position="261"/>
        <end position="284"/>
    </location>
</feature>
<dbReference type="OrthoDB" id="297496at2759"/>
<name>A0A8H7W4E5_9HELO</name>
<dbReference type="InterPro" id="IPR013099">
    <property type="entry name" value="K_chnl_dom"/>
</dbReference>
<dbReference type="GO" id="GO:0022841">
    <property type="term" value="F:potassium ion leak channel activity"/>
    <property type="evidence" value="ECO:0007669"/>
    <property type="project" value="TreeGrafter"/>
</dbReference>
<keyword evidence="13" id="KW-1185">Reference proteome</keyword>
<dbReference type="InterPro" id="IPR003280">
    <property type="entry name" value="2pore_dom_K_chnl"/>
</dbReference>
<keyword evidence="4 10" id="KW-1133">Transmembrane helix</keyword>
<feature type="transmembrane region" description="Helical" evidence="10">
    <location>
        <begin position="415"/>
        <end position="434"/>
    </location>
</feature>
<feature type="compositionally biased region" description="Polar residues" evidence="9">
    <location>
        <begin position="346"/>
        <end position="357"/>
    </location>
</feature>
<dbReference type="GO" id="GO:0015271">
    <property type="term" value="F:outward rectifier potassium channel activity"/>
    <property type="evidence" value="ECO:0007669"/>
    <property type="project" value="TreeGrafter"/>
</dbReference>
<evidence type="ECO:0000256" key="1">
    <source>
        <dbReference type="ARBA" id="ARBA00004141"/>
    </source>
</evidence>
<evidence type="ECO:0000256" key="4">
    <source>
        <dbReference type="ARBA" id="ARBA00022989"/>
    </source>
</evidence>
<dbReference type="FunFam" id="1.10.287.70:FF:000170">
    <property type="entry name" value="Outward-rectifier potassium channel TOK1"/>
    <property type="match status" value="1"/>
</dbReference>
<keyword evidence="5 8" id="KW-0406">Ion transport</keyword>
<feature type="transmembrane region" description="Helical" evidence="10">
    <location>
        <begin position="164"/>
        <end position="186"/>
    </location>
</feature>
<gene>
    <name evidence="12" type="ORF">IFR04_009571</name>
</gene>
<organism evidence="12 13">
    <name type="scientific">Cadophora malorum</name>
    <dbReference type="NCBI Taxonomy" id="108018"/>
    <lineage>
        <taxon>Eukaryota</taxon>
        <taxon>Fungi</taxon>
        <taxon>Dikarya</taxon>
        <taxon>Ascomycota</taxon>
        <taxon>Pezizomycotina</taxon>
        <taxon>Leotiomycetes</taxon>
        <taxon>Helotiales</taxon>
        <taxon>Ploettnerulaceae</taxon>
        <taxon>Cadophora</taxon>
    </lineage>
</organism>
<evidence type="ECO:0000313" key="13">
    <source>
        <dbReference type="Proteomes" id="UP000664132"/>
    </source>
</evidence>
<protein>
    <recommendedName>
        <fullName evidence="11">Potassium channel domain-containing protein</fullName>
    </recommendedName>
</protein>
<feature type="region of interest" description="Disordered" evidence="9">
    <location>
        <begin position="317"/>
        <end position="364"/>
    </location>
</feature>
<feature type="compositionally biased region" description="Basic and acidic residues" evidence="9">
    <location>
        <begin position="12"/>
        <end position="31"/>
    </location>
</feature>
<dbReference type="SUPFAM" id="SSF81324">
    <property type="entry name" value="Voltage-gated potassium channels"/>
    <property type="match status" value="2"/>
</dbReference>
<evidence type="ECO:0000256" key="2">
    <source>
        <dbReference type="ARBA" id="ARBA00022448"/>
    </source>
</evidence>
<evidence type="ECO:0000256" key="7">
    <source>
        <dbReference type="ARBA" id="ARBA00023303"/>
    </source>
</evidence>
<evidence type="ECO:0000256" key="9">
    <source>
        <dbReference type="SAM" id="MobiDB-lite"/>
    </source>
</evidence>
<dbReference type="PANTHER" id="PTHR11003:SF301">
    <property type="entry name" value="POTASSIUM CHANNEL PROTEIN"/>
    <property type="match status" value="1"/>
</dbReference>
<proteinExistence type="inferred from homology"/>
<evidence type="ECO:0000259" key="11">
    <source>
        <dbReference type="Pfam" id="PF07885"/>
    </source>
</evidence>
<accession>A0A8H7W4E5</accession>